<accession>A0A9N8Q329</accession>
<evidence type="ECO:0000313" key="2">
    <source>
        <dbReference type="Proteomes" id="UP001154114"/>
    </source>
</evidence>
<organism evidence="1 2">
    <name type="scientific">Chrysodeixis includens</name>
    <name type="common">Soybean looper</name>
    <name type="synonym">Pseudoplusia includens</name>
    <dbReference type="NCBI Taxonomy" id="689277"/>
    <lineage>
        <taxon>Eukaryota</taxon>
        <taxon>Metazoa</taxon>
        <taxon>Ecdysozoa</taxon>
        <taxon>Arthropoda</taxon>
        <taxon>Hexapoda</taxon>
        <taxon>Insecta</taxon>
        <taxon>Pterygota</taxon>
        <taxon>Neoptera</taxon>
        <taxon>Endopterygota</taxon>
        <taxon>Lepidoptera</taxon>
        <taxon>Glossata</taxon>
        <taxon>Ditrysia</taxon>
        <taxon>Noctuoidea</taxon>
        <taxon>Noctuidae</taxon>
        <taxon>Plusiinae</taxon>
        <taxon>Chrysodeixis</taxon>
    </lineage>
</organism>
<evidence type="ECO:0000313" key="1">
    <source>
        <dbReference type="EMBL" id="CAD0206570.1"/>
    </source>
</evidence>
<dbReference type="AlphaFoldDB" id="A0A9N8Q329"/>
<sequence length="102" mass="12143">MAERIYLILVLNCSWRSREGSKGQKKSNNCWANPKNSPFLFHIINLKIKKNTKSYFNIKERACDIMNSHNLYETVTSRLVSHPYSHTYEYTKFIHMNFIIIL</sequence>
<dbReference type="Proteomes" id="UP001154114">
    <property type="component" value="Chromosome 28"/>
</dbReference>
<keyword evidence="2" id="KW-1185">Reference proteome</keyword>
<protein>
    <submittedName>
        <fullName evidence="1">Uncharacterized protein</fullName>
    </submittedName>
</protein>
<name>A0A9N8Q329_CHRIL</name>
<proteinExistence type="predicted"/>
<dbReference type="EMBL" id="LR824031">
    <property type="protein sequence ID" value="CAD0206570.1"/>
    <property type="molecule type" value="Genomic_DNA"/>
</dbReference>
<gene>
    <name evidence="1" type="ORF">CINC_LOCUS8861</name>
</gene>
<reference evidence="1" key="1">
    <citation type="submission" date="2021-12" db="EMBL/GenBank/DDBJ databases">
        <authorList>
            <person name="King R."/>
        </authorList>
    </citation>
    <scope>NUCLEOTIDE SEQUENCE</scope>
</reference>